<protein>
    <submittedName>
        <fullName evidence="1">Uncharacterized protein</fullName>
    </submittedName>
</protein>
<dbReference type="EMBL" id="JASCTH010000006">
    <property type="protein sequence ID" value="MDI6099236.1"/>
    <property type="molecule type" value="Genomic_DNA"/>
</dbReference>
<comment type="caution">
    <text evidence="1">The sequence shown here is derived from an EMBL/GenBank/DDBJ whole genome shotgun (WGS) entry which is preliminary data.</text>
</comment>
<sequence length="303" mass="32591">MTTSVYPYLRPKADCLTMSPWQSAASDGAPVALPPTVVAWDYQTDLQLSREVQVDPDALRQQAGLPADVPLLCVCEWTASSSLLSGILDRVAIRSQAVHILQGRIAGTDLGGSLTLRTAVVVAADTTDPRPFIAARAGEVLLDDVVTTRLDGDDAMFPVSVCDFAAAGIDSHARWYLQTPADPYTPVMGGLRLYLNADDRELVNAAVRAAAPSPAQQRLIDDMRHDVTRQLVDLVLLRQDWIEALPSCTVEPESFGASLAIVLETLFPGEPHQTLAAQRVERPGDFAARLQGALRRATADGAL</sequence>
<evidence type="ECO:0000313" key="2">
    <source>
        <dbReference type="Proteomes" id="UP001241758"/>
    </source>
</evidence>
<dbReference type="RefSeq" id="WP_282759296.1">
    <property type="nucleotide sequence ID" value="NZ_JASCTH010000006.1"/>
</dbReference>
<organism evidence="1 2">
    <name type="scientific">Actinoplanes sandaracinus</name>
    <dbReference type="NCBI Taxonomy" id="3045177"/>
    <lineage>
        <taxon>Bacteria</taxon>
        <taxon>Bacillati</taxon>
        <taxon>Actinomycetota</taxon>
        <taxon>Actinomycetes</taxon>
        <taxon>Micromonosporales</taxon>
        <taxon>Micromonosporaceae</taxon>
        <taxon>Actinoplanes</taxon>
    </lineage>
</organism>
<keyword evidence="2" id="KW-1185">Reference proteome</keyword>
<accession>A0ABT6WHM4</accession>
<gene>
    <name evidence="1" type="ORF">QLQ12_11585</name>
</gene>
<name>A0ABT6WHM4_9ACTN</name>
<reference evidence="1 2" key="1">
    <citation type="submission" date="2023-05" db="EMBL/GenBank/DDBJ databases">
        <title>Actinoplanes sp. NEAU-A12 genome sequencing.</title>
        <authorList>
            <person name="Wang Z.-S."/>
        </authorList>
    </citation>
    <scope>NUCLEOTIDE SEQUENCE [LARGE SCALE GENOMIC DNA]</scope>
    <source>
        <strain evidence="1 2">NEAU-A12</strain>
    </source>
</reference>
<evidence type="ECO:0000313" key="1">
    <source>
        <dbReference type="EMBL" id="MDI6099236.1"/>
    </source>
</evidence>
<dbReference type="Proteomes" id="UP001241758">
    <property type="component" value="Unassembled WGS sequence"/>
</dbReference>
<proteinExistence type="predicted"/>